<dbReference type="PANTHER" id="PTHR43434">
    <property type="entry name" value="PHOSPHOGLYCOLATE PHOSPHATASE"/>
    <property type="match status" value="1"/>
</dbReference>
<keyword evidence="4" id="KW-0119">Carbohydrate metabolism</keyword>
<organism evidence="5 6">
    <name type="scientific">Pleionea litopenaei</name>
    <dbReference type="NCBI Taxonomy" id="3070815"/>
    <lineage>
        <taxon>Bacteria</taxon>
        <taxon>Pseudomonadati</taxon>
        <taxon>Pseudomonadota</taxon>
        <taxon>Gammaproteobacteria</taxon>
        <taxon>Oceanospirillales</taxon>
        <taxon>Pleioneaceae</taxon>
        <taxon>Pleionea</taxon>
    </lineage>
</organism>
<evidence type="ECO:0000313" key="6">
    <source>
        <dbReference type="Proteomes" id="UP001239782"/>
    </source>
</evidence>
<dbReference type="InterPro" id="IPR050155">
    <property type="entry name" value="HAD-like_hydrolase_sf"/>
</dbReference>
<evidence type="ECO:0000313" key="5">
    <source>
        <dbReference type="EMBL" id="WMS87227.1"/>
    </source>
</evidence>
<dbReference type="Gene3D" id="1.10.150.240">
    <property type="entry name" value="Putative phosphatase, domain 2"/>
    <property type="match status" value="1"/>
</dbReference>
<dbReference type="SUPFAM" id="SSF56784">
    <property type="entry name" value="HAD-like"/>
    <property type="match status" value="1"/>
</dbReference>
<dbReference type="GO" id="GO:0006281">
    <property type="term" value="P:DNA repair"/>
    <property type="evidence" value="ECO:0007669"/>
    <property type="project" value="TreeGrafter"/>
</dbReference>
<sequence length="227" mass="25484">MTSSKLYKPKAVLFDLDGTLADTGPDLAFALNELLIAQGRSALSYDTIRPWVSKGAPGLLKLGFSIDESHSDYRPLRERFLTLYQRNICRHTRIFEPLNDFLAEIHRVNICWGIITNKPAFLTDLLLPKLEFHCPPAVVFSGDTFSEKKPHPMPLLEASKQLEIAPEDCFYVGDDERDMIAAKAAGMTAIAALWGYIPEQEDPSKWAFDSAFTSPDAFYNAVKELLK</sequence>
<dbReference type="EMBL" id="CP133548">
    <property type="protein sequence ID" value="WMS87227.1"/>
    <property type="molecule type" value="Genomic_DNA"/>
</dbReference>
<keyword evidence="3" id="KW-0460">Magnesium</keyword>
<dbReference type="KEGG" id="plei:Q9312_18640"/>
<name>A0AA51RTD2_9GAMM</name>
<dbReference type="InterPro" id="IPR006439">
    <property type="entry name" value="HAD-SF_hydro_IA"/>
</dbReference>
<keyword evidence="1" id="KW-0479">Metal-binding</keyword>
<proteinExistence type="predicted"/>
<keyword evidence="6" id="KW-1185">Reference proteome</keyword>
<dbReference type="SFLD" id="SFLDS00003">
    <property type="entry name" value="Haloacid_Dehalogenase"/>
    <property type="match status" value="1"/>
</dbReference>
<accession>A0AA51RTD2</accession>
<dbReference type="InterPro" id="IPR036412">
    <property type="entry name" value="HAD-like_sf"/>
</dbReference>
<evidence type="ECO:0000256" key="3">
    <source>
        <dbReference type="ARBA" id="ARBA00022842"/>
    </source>
</evidence>
<dbReference type="GO" id="GO:0005829">
    <property type="term" value="C:cytosol"/>
    <property type="evidence" value="ECO:0007669"/>
    <property type="project" value="TreeGrafter"/>
</dbReference>
<dbReference type="Gene3D" id="3.40.50.1000">
    <property type="entry name" value="HAD superfamily/HAD-like"/>
    <property type="match status" value="1"/>
</dbReference>
<dbReference type="GO" id="GO:0008967">
    <property type="term" value="F:phosphoglycolate phosphatase activity"/>
    <property type="evidence" value="ECO:0007669"/>
    <property type="project" value="TreeGrafter"/>
</dbReference>
<dbReference type="AlphaFoldDB" id="A0AA51RTD2"/>
<dbReference type="InterPro" id="IPR023198">
    <property type="entry name" value="PGP-like_dom2"/>
</dbReference>
<dbReference type="GO" id="GO:0046872">
    <property type="term" value="F:metal ion binding"/>
    <property type="evidence" value="ECO:0007669"/>
    <property type="project" value="UniProtKB-KW"/>
</dbReference>
<dbReference type="NCBIfam" id="TIGR01549">
    <property type="entry name" value="HAD-SF-IA-v1"/>
    <property type="match status" value="1"/>
</dbReference>
<evidence type="ECO:0000256" key="1">
    <source>
        <dbReference type="ARBA" id="ARBA00022723"/>
    </source>
</evidence>
<reference evidence="5 6" key="1">
    <citation type="submission" date="2023-08" db="EMBL/GenBank/DDBJ databases">
        <title>Pleionea litopenaei sp. nov., isolated from stomach of juvenile Litopenaeus vannamei.</title>
        <authorList>
            <person name="Rho A.M."/>
            <person name="Hwang C.Y."/>
        </authorList>
    </citation>
    <scope>NUCLEOTIDE SEQUENCE [LARGE SCALE GENOMIC DNA]</scope>
    <source>
        <strain evidence="5 6">HL-JVS1</strain>
    </source>
</reference>
<keyword evidence="2 5" id="KW-0378">Hydrolase</keyword>
<dbReference type="SFLD" id="SFLDG01129">
    <property type="entry name" value="C1.5:_HAD__Beta-PGM__Phosphata"/>
    <property type="match status" value="1"/>
</dbReference>
<evidence type="ECO:0000256" key="4">
    <source>
        <dbReference type="ARBA" id="ARBA00023277"/>
    </source>
</evidence>
<protein>
    <submittedName>
        <fullName evidence="5">HAD-IA family hydrolase</fullName>
    </submittedName>
</protein>
<dbReference type="PANTHER" id="PTHR43434:SF23">
    <property type="entry name" value="PHOSPHOGLYCOLATE PHOSPHATASE"/>
    <property type="match status" value="1"/>
</dbReference>
<dbReference type="InterPro" id="IPR023214">
    <property type="entry name" value="HAD_sf"/>
</dbReference>
<gene>
    <name evidence="5" type="ORF">Q9312_18640</name>
</gene>
<dbReference type="Proteomes" id="UP001239782">
    <property type="component" value="Chromosome"/>
</dbReference>
<evidence type="ECO:0000256" key="2">
    <source>
        <dbReference type="ARBA" id="ARBA00022801"/>
    </source>
</evidence>
<dbReference type="Pfam" id="PF13419">
    <property type="entry name" value="HAD_2"/>
    <property type="match status" value="1"/>
</dbReference>
<dbReference type="RefSeq" id="WP_309202367.1">
    <property type="nucleotide sequence ID" value="NZ_CP133548.1"/>
</dbReference>
<dbReference type="InterPro" id="IPR041492">
    <property type="entry name" value="HAD_2"/>
</dbReference>